<dbReference type="InterPro" id="IPR020479">
    <property type="entry name" value="HD_metazoa"/>
</dbReference>
<reference evidence="9" key="3">
    <citation type="submission" date="2025-09" db="UniProtKB">
        <authorList>
            <consortium name="Ensembl"/>
        </authorList>
    </citation>
    <scope>IDENTIFICATION</scope>
</reference>
<feature type="compositionally biased region" description="Low complexity" evidence="7">
    <location>
        <begin position="86"/>
        <end position="102"/>
    </location>
</feature>
<feature type="region of interest" description="Disordered" evidence="7">
    <location>
        <begin position="167"/>
        <end position="202"/>
    </location>
</feature>
<name>A0A8B9SRJ6_ANAPL</name>
<organism evidence="9 10">
    <name type="scientific">Anas platyrhynchos</name>
    <name type="common">Mallard</name>
    <name type="synonym">Anas boschas</name>
    <dbReference type="NCBI Taxonomy" id="8839"/>
    <lineage>
        <taxon>Eukaryota</taxon>
        <taxon>Metazoa</taxon>
        <taxon>Chordata</taxon>
        <taxon>Craniata</taxon>
        <taxon>Vertebrata</taxon>
        <taxon>Euteleostomi</taxon>
        <taxon>Archelosauria</taxon>
        <taxon>Archosauria</taxon>
        <taxon>Dinosauria</taxon>
        <taxon>Saurischia</taxon>
        <taxon>Theropoda</taxon>
        <taxon>Coelurosauria</taxon>
        <taxon>Aves</taxon>
        <taxon>Neognathae</taxon>
        <taxon>Galloanserae</taxon>
        <taxon>Anseriformes</taxon>
        <taxon>Anatidae</taxon>
        <taxon>Anatinae</taxon>
        <taxon>Anas</taxon>
    </lineage>
</organism>
<dbReference type="PROSITE" id="PS50071">
    <property type="entry name" value="HOMEOBOX_2"/>
    <property type="match status" value="1"/>
</dbReference>
<reference evidence="9" key="1">
    <citation type="submission" date="2019-08" db="EMBL/GenBank/DDBJ databases">
        <title>Three high-quality genomes provides insights into domestication of ducks.</title>
        <authorList>
            <person name="Hou Z.C."/>
            <person name="Zhu F."/>
            <person name="Yin Z.T."/>
            <person name="Zhang F."/>
        </authorList>
    </citation>
    <scope>NUCLEOTIDE SEQUENCE [LARGE SCALE GENOMIC DNA]</scope>
</reference>
<comment type="subcellular location">
    <subcellularLocation>
        <location evidence="5 6">Nucleus</location>
    </subcellularLocation>
</comment>
<keyword evidence="3 5" id="KW-0371">Homeobox</keyword>
<feature type="region of interest" description="Disordered" evidence="7">
    <location>
        <begin position="338"/>
        <end position="401"/>
    </location>
</feature>
<evidence type="ECO:0000256" key="5">
    <source>
        <dbReference type="PROSITE-ProRule" id="PRU00108"/>
    </source>
</evidence>
<evidence type="ECO:0000259" key="8">
    <source>
        <dbReference type="PROSITE" id="PS50071"/>
    </source>
</evidence>
<dbReference type="SMART" id="SM00389">
    <property type="entry name" value="HOX"/>
    <property type="match status" value="1"/>
</dbReference>
<dbReference type="Pfam" id="PF00046">
    <property type="entry name" value="Homeodomain"/>
    <property type="match status" value="1"/>
</dbReference>
<dbReference type="Ensembl" id="ENSAPLT00020011030.1">
    <property type="protein sequence ID" value="ENSAPLP00020010246.1"/>
    <property type="gene ID" value="ENSAPLG00020007524.1"/>
</dbReference>
<evidence type="ECO:0000256" key="4">
    <source>
        <dbReference type="ARBA" id="ARBA00023242"/>
    </source>
</evidence>
<dbReference type="CDD" id="cd00086">
    <property type="entry name" value="homeodomain"/>
    <property type="match status" value="1"/>
</dbReference>
<dbReference type="Gene3D" id="1.10.10.60">
    <property type="entry name" value="Homeodomain-like"/>
    <property type="match status" value="1"/>
</dbReference>
<feature type="region of interest" description="Disordered" evidence="7">
    <location>
        <begin position="1"/>
        <end position="103"/>
    </location>
</feature>
<protein>
    <recommendedName>
        <fullName evidence="8">Homeobox domain-containing protein</fullName>
    </recommendedName>
</protein>
<dbReference type="FunFam" id="1.10.10.60:FF:000615">
    <property type="entry name" value="Distal-less homeobox 4"/>
    <property type="match status" value="1"/>
</dbReference>
<feature type="compositionally biased region" description="Low complexity" evidence="7">
    <location>
        <begin position="358"/>
        <end position="370"/>
    </location>
</feature>
<dbReference type="SUPFAM" id="SSF46689">
    <property type="entry name" value="Homeodomain-like"/>
    <property type="match status" value="1"/>
</dbReference>
<dbReference type="InterPro" id="IPR009057">
    <property type="entry name" value="Homeodomain-like_sf"/>
</dbReference>
<evidence type="ECO:0000256" key="6">
    <source>
        <dbReference type="RuleBase" id="RU000682"/>
    </source>
</evidence>
<keyword evidence="4 5" id="KW-0539">Nucleus</keyword>
<dbReference type="PRINTS" id="PR00031">
    <property type="entry name" value="HTHREPRESSR"/>
</dbReference>
<sequence length="401" mass="41616">MTRPPRGSQPGPWRGNHGASTPPPSSPFPTGCCAAGLGGTPASGGAPRGYPRGDGVGGIQGAAPPPRGGGVVTSRGGARRGGAGRAGDPPGAGPRCGSAEPVEGGGAGLGAVLRAPGVARPGPARPGPARLRLRFIMTMSSVAESLLGSDPSKTSFLELGHPSPPHYPLHGLHPAGHPQHDPSPFASYARPGSYPYTGGPPPHDKPPAIANGELRINGKGKKLRKPRTIYSSLQLQALNQRFQQTQYLALPERAELAAQLGLTQTQVKIWFQNKRSKYKKIMKQGSSVPDGEHLHTSSSLSPCSPNIPPLWDIPSAGQGAPLGPQQLHQQLRSLVPAAPAGRDAPGSHDVMPPWLQHPAAPGGPALGRGDVPPPRGRGAQRCPGMEDEEEEEEEEEEEGDR</sequence>
<dbReference type="PANTHER" id="PTHR24327:SF86">
    <property type="entry name" value="DISTAL-LESS HOMEOBOX 4"/>
    <property type="match status" value="1"/>
</dbReference>
<dbReference type="Proteomes" id="UP000694400">
    <property type="component" value="Chromosome 25"/>
</dbReference>
<evidence type="ECO:0000256" key="3">
    <source>
        <dbReference type="ARBA" id="ARBA00023155"/>
    </source>
</evidence>
<dbReference type="GO" id="GO:0030154">
    <property type="term" value="P:cell differentiation"/>
    <property type="evidence" value="ECO:0007669"/>
    <property type="project" value="TreeGrafter"/>
</dbReference>
<dbReference type="GO" id="GO:0005634">
    <property type="term" value="C:nucleus"/>
    <property type="evidence" value="ECO:0007669"/>
    <property type="project" value="UniProtKB-SubCell"/>
</dbReference>
<dbReference type="AlphaFoldDB" id="A0A8B9SRJ6"/>
<keyword evidence="2 5" id="KW-0238">DNA-binding</keyword>
<proteinExistence type="inferred from homology"/>
<dbReference type="PROSITE" id="PS00027">
    <property type="entry name" value="HOMEOBOX_1"/>
    <property type="match status" value="1"/>
</dbReference>
<dbReference type="GO" id="GO:0000981">
    <property type="term" value="F:DNA-binding transcription factor activity, RNA polymerase II-specific"/>
    <property type="evidence" value="ECO:0007669"/>
    <property type="project" value="InterPro"/>
</dbReference>
<dbReference type="PANTHER" id="PTHR24327">
    <property type="entry name" value="HOMEOBOX PROTEIN"/>
    <property type="match status" value="1"/>
</dbReference>
<dbReference type="InterPro" id="IPR000047">
    <property type="entry name" value="HTH_motif"/>
</dbReference>
<feature type="compositionally biased region" description="Acidic residues" evidence="7">
    <location>
        <begin position="385"/>
        <end position="401"/>
    </location>
</feature>
<reference evidence="9" key="2">
    <citation type="submission" date="2025-08" db="UniProtKB">
        <authorList>
            <consortium name="Ensembl"/>
        </authorList>
    </citation>
    <scope>IDENTIFICATION</scope>
</reference>
<dbReference type="GO" id="GO:0000978">
    <property type="term" value="F:RNA polymerase II cis-regulatory region sequence-specific DNA binding"/>
    <property type="evidence" value="ECO:0007669"/>
    <property type="project" value="TreeGrafter"/>
</dbReference>
<dbReference type="InterPro" id="IPR050460">
    <property type="entry name" value="Distal-less_Homeobox_TF"/>
</dbReference>
<evidence type="ECO:0000313" key="9">
    <source>
        <dbReference type="Ensembl" id="ENSAPLP00020010246.1"/>
    </source>
</evidence>
<dbReference type="PRINTS" id="PR00024">
    <property type="entry name" value="HOMEOBOX"/>
</dbReference>
<evidence type="ECO:0000313" key="10">
    <source>
        <dbReference type="Proteomes" id="UP000694400"/>
    </source>
</evidence>
<dbReference type="InterPro" id="IPR017970">
    <property type="entry name" value="Homeobox_CS"/>
</dbReference>
<comment type="similarity">
    <text evidence="1">Belongs to the distal-less homeobox family.</text>
</comment>
<dbReference type="InterPro" id="IPR001356">
    <property type="entry name" value="HD"/>
</dbReference>
<accession>A0A8B9SRJ6</accession>
<feature type="domain" description="Homeobox" evidence="8">
    <location>
        <begin position="221"/>
        <end position="281"/>
    </location>
</feature>
<evidence type="ECO:0000256" key="1">
    <source>
        <dbReference type="ARBA" id="ARBA00007916"/>
    </source>
</evidence>
<feature type="DNA-binding region" description="Homeobox" evidence="5">
    <location>
        <begin position="223"/>
        <end position="282"/>
    </location>
</feature>
<feature type="region of interest" description="Disordered" evidence="7">
    <location>
        <begin position="283"/>
        <end position="323"/>
    </location>
</feature>
<evidence type="ECO:0000256" key="2">
    <source>
        <dbReference type="ARBA" id="ARBA00023125"/>
    </source>
</evidence>
<evidence type="ECO:0000256" key="7">
    <source>
        <dbReference type="SAM" id="MobiDB-lite"/>
    </source>
</evidence>